<reference evidence="2 3" key="1">
    <citation type="journal article" date="2017" name="ISME J.">
        <title>Energy and carbon metabolisms in a deep terrestrial subsurface fluid microbial community.</title>
        <authorList>
            <person name="Momper L."/>
            <person name="Jungbluth S.P."/>
            <person name="Lee M.D."/>
            <person name="Amend J.P."/>
        </authorList>
    </citation>
    <scope>NUCLEOTIDE SEQUENCE [LARGE SCALE GENOMIC DNA]</scope>
    <source>
        <strain evidence="2">SURF_17</strain>
    </source>
</reference>
<protein>
    <recommendedName>
        <fullName evidence="4">IPT/TIG domain-containing protein</fullName>
    </recommendedName>
</protein>
<evidence type="ECO:0000313" key="2">
    <source>
        <dbReference type="EMBL" id="RJP72326.1"/>
    </source>
</evidence>
<evidence type="ECO:0000313" key="3">
    <source>
        <dbReference type="Proteomes" id="UP000285961"/>
    </source>
</evidence>
<evidence type="ECO:0000256" key="1">
    <source>
        <dbReference type="SAM" id="SignalP"/>
    </source>
</evidence>
<dbReference type="Proteomes" id="UP000285961">
    <property type="component" value="Unassembled WGS sequence"/>
</dbReference>
<name>A0A419F206_9BACT</name>
<dbReference type="EMBL" id="QZKI01000046">
    <property type="protein sequence ID" value="RJP72326.1"/>
    <property type="molecule type" value="Genomic_DNA"/>
</dbReference>
<organism evidence="2 3">
    <name type="scientific">Candidatus Abyssobacteria bacterium SURF_17</name>
    <dbReference type="NCBI Taxonomy" id="2093361"/>
    <lineage>
        <taxon>Bacteria</taxon>
        <taxon>Pseudomonadati</taxon>
        <taxon>Candidatus Hydrogenedentota</taxon>
        <taxon>Candidatus Abyssobacteria</taxon>
    </lineage>
</organism>
<keyword evidence="1" id="KW-0732">Signal</keyword>
<comment type="caution">
    <text evidence="2">The sequence shown here is derived from an EMBL/GenBank/DDBJ whole genome shotgun (WGS) entry which is preliminary data.</text>
</comment>
<sequence>MNKTTFFFVAAFSLFFSSSAVCAPQIAGTAGAFREGESVVINGSGFGAKSRATPLKWDNFESGAPDQLIPTADGIYTNASVWGNSIREDNLTFTNANNRPGSTLCSKNDMDDYYADNQRSAYLKWGTDVDSLKKIFVTFWARFTFGTDYQRHQVKFWRIESNSDDGMKFAQYNWGPQDAAHYYQRGTGSGGVASSHYFTGQLPYQQNQWFQIEFQAEQSDQGIANGSIEIWNSHVFGSTEPMVKIIDLQDYLTRSVPYYWDRVYIGEATTNLDHYVKSGVTNYFDNFYIDNSWARVVIGDASTYNACRRREVQIPSAWSDNSISVTVNSASLPYGTAYLYVVDGNGTYNANGYPITVEQSAKWLADVVARWQAGKLTRDDLNRAIYWYIKGTAPTGDPMAELTEEDIGNALKIVGQE</sequence>
<feature type="signal peptide" evidence="1">
    <location>
        <begin position="1"/>
        <end position="22"/>
    </location>
</feature>
<gene>
    <name evidence="2" type="ORF">C4532_06120</name>
</gene>
<proteinExistence type="predicted"/>
<dbReference type="AlphaFoldDB" id="A0A419F206"/>
<feature type="chain" id="PRO_5019336041" description="IPT/TIG domain-containing protein" evidence="1">
    <location>
        <begin position="23"/>
        <end position="417"/>
    </location>
</feature>
<evidence type="ECO:0008006" key="4">
    <source>
        <dbReference type="Google" id="ProtNLM"/>
    </source>
</evidence>
<accession>A0A419F206</accession>